<sequence length="500" mass="56645">MSKVKKSNANPSTIQFAVNNTNKGLWNTLKKNEYDDCLQPLLELIDNAFASASTTIKITLDFEKNIGSIEDNGKGFGNDPDELSRCFTYGPDIPKQTDLNEHGCGMKSSLAILDPTDSTWSVTWKCDSMIYQVSAPYSKAGLFQAINIEVWPGAIQGPSGSIIKFPFHKENLGSLYEKQDKASFARVIPKLVNELSHRWMFFEAFMSGRTELFLNDKKVIPYIMPTADTEYVSKSNVNNFTFDNGAKIHMIQYTIEKSLPNSDWFRKSTSCNGVYIFKNGRAIAKVNSGTEYRKILGVVPDNHHNGMIILVNITGAAHTLPITVPTKNRFKASNNPNYEQMVKYINQKVILPSVENPSEEHLLSKFEKARCNIFKATRVKHEFLVEREIKFEDDKFSTPKLDAIETINTDIYIYEAKKDNKVSLQHIIQMFGNFILATSALQQKNKNDIIPTPVILINADTMYKLPDTLKNTIMELSNNSVLKFPVEIWNYNAEVLFPQP</sequence>
<name>A0A6C0DJU0_9ZZZZ</name>
<reference evidence="1" key="1">
    <citation type="journal article" date="2020" name="Nature">
        <title>Giant virus diversity and host interactions through global metagenomics.</title>
        <authorList>
            <person name="Schulz F."/>
            <person name="Roux S."/>
            <person name="Paez-Espino D."/>
            <person name="Jungbluth S."/>
            <person name="Walsh D.A."/>
            <person name="Denef V.J."/>
            <person name="McMahon K.D."/>
            <person name="Konstantinidis K.T."/>
            <person name="Eloe-Fadrosh E.A."/>
            <person name="Kyrpides N.C."/>
            <person name="Woyke T."/>
        </authorList>
    </citation>
    <scope>NUCLEOTIDE SEQUENCE</scope>
    <source>
        <strain evidence="1">GVMAG-M-3300023174-189</strain>
    </source>
</reference>
<dbReference type="AlphaFoldDB" id="A0A6C0DJU0"/>
<dbReference type="SUPFAM" id="SSF55874">
    <property type="entry name" value="ATPase domain of HSP90 chaperone/DNA topoisomerase II/histidine kinase"/>
    <property type="match status" value="1"/>
</dbReference>
<proteinExistence type="predicted"/>
<evidence type="ECO:0000313" key="1">
    <source>
        <dbReference type="EMBL" id="QHT16622.1"/>
    </source>
</evidence>
<dbReference type="EMBL" id="MN739626">
    <property type="protein sequence ID" value="QHT16622.1"/>
    <property type="molecule type" value="Genomic_DNA"/>
</dbReference>
<organism evidence="1">
    <name type="scientific">viral metagenome</name>
    <dbReference type="NCBI Taxonomy" id="1070528"/>
    <lineage>
        <taxon>unclassified sequences</taxon>
        <taxon>metagenomes</taxon>
        <taxon>organismal metagenomes</taxon>
    </lineage>
</organism>
<accession>A0A6C0DJU0</accession>
<dbReference type="Pfam" id="PF13589">
    <property type="entry name" value="HATPase_c_3"/>
    <property type="match status" value="1"/>
</dbReference>
<protein>
    <submittedName>
        <fullName evidence="1">Uncharacterized protein</fullName>
    </submittedName>
</protein>
<dbReference type="InterPro" id="IPR036890">
    <property type="entry name" value="HATPase_C_sf"/>
</dbReference>